<keyword evidence="2" id="KW-1185">Reference proteome</keyword>
<gene>
    <name evidence="1" type="ORF">IFO67_07525</name>
</gene>
<name>A0ABR9B8Q4_9RHOO</name>
<proteinExistence type="predicted"/>
<comment type="caution">
    <text evidence="1">The sequence shown here is derived from an EMBL/GenBank/DDBJ whole genome shotgun (WGS) entry which is preliminary data.</text>
</comment>
<evidence type="ECO:0000313" key="2">
    <source>
        <dbReference type="Proteomes" id="UP000603602"/>
    </source>
</evidence>
<accession>A0ABR9B8Q4</accession>
<sequence length="69" mass="7597">MFCMVTFRLMVGGAGDGIRQREPMILARIPMHFTPGGGLAAACALLRRMAYPGIFPRTPMERVEAPDDM</sequence>
<dbReference type="EMBL" id="JACYTO010000001">
    <property type="protein sequence ID" value="MBD8502734.1"/>
    <property type="molecule type" value="Genomic_DNA"/>
</dbReference>
<evidence type="ECO:0000313" key="1">
    <source>
        <dbReference type="EMBL" id="MBD8502734.1"/>
    </source>
</evidence>
<dbReference type="RefSeq" id="WP_187717496.1">
    <property type="nucleotide sequence ID" value="NZ_JACTAH010000001.1"/>
</dbReference>
<organism evidence="1 2">
    <name type="scientific">Thauera sedimentorum</name>
    <dbReference type="NCBI Taxonomy" id="2767595"/>
    <lineage>
        <taxon>Bacteria</taxon>
        <taxon>Pseudomonadati</taxon>
        <taxon>Pseudomonadota</taxon>
        <taxon>Betaproteobacteria</taxon>
        <taxon>Rhodocyclales</taxon>
        <taxon>Zoogloeaceae</taxon>
        <taxon>Thauera</taxon>
    </lineage>
</organism>
<protein>
    <submittedName>
        <fullName evidence="1">Uncharacterized protein</fullName>
    </submittedName>
</protein>
<reference evidence="2" key="1">
    <citation type="submission" date="2023-07" db="EMBL/GenBank/DDBJ databases">
        <title>Thauera sp. CAU 1555 isolated from sand of Yaerae Beach.</title>
        <authorList>
            <person name="Kim W."/>
        </authorList>
    </citation>
    <scope>NUCLEOTIDE SEQUENCE [LARGE SCALE GENOMIC DNA]</scope>
    <source>
        <strain evidence="2">CAU 1555</strain>
    </source>
</reference>
<dbReference type="Proteomes" id="UP000603602">
    <property type="component" value="Unassembled WGS sequence"/>
</dbReference>